<comment type="subunit">
    <text evidence="2 5">Homopentamer.</text>
</comment>
<evidence type="ECO:0000313" key="9">
    <source>
        <dbReference type="Proteomes" id="UP000316500"/>
    </source>
</evidence>
<keyword evidence="3" id="KW-0175">Coiled coil</keyword>
<dbReference type="PANTHER" id="PTHR30288:SF0">
    <property type="entry name" value="FLAGELLAR HOOK-ASSOCIATED PROTEIN 2"/>
    <property type="match status" value="1"/>
</dbReference>
<feature type="domain" description="Flagellar hook-associated protein 2 N-terminal" evidence="6">
    <location>
        <begin position="10"/>
        <end position="105"/>
    </location>
</feature>
<dbReference type="GO" id="GO:0007155">
    <property type="term" value="P:cell adhesion"/>
    <property type="evidence" value="ECO:0007669"/>
    <property type="project" value="InterPro"/>
</dbReference>
<evidence type="ECO:0000259" key="7">
    <source>
        <dbReference type="Pfam" id="PF07195"/>
    </source>
</evidence>
<comment type="caution">
    <text evidence="8">The sequence shown here is derived from an EMBL/GenBank/DDBJ whole genome shotgun (WGS) entry which is preliminary data.</text>
</comment>
<comment type="similarity">
    <text evidence="1 5">Belongs to the FliD family.</text>
</comment>
<evidence type="ECO:0000259" key="6">
    <source>
        <dbReference type="Pfam" id="PF02465"/>
    </source>
</evidence>
<dbReference type="Pfam" id="PF02465">
    <property type="entry name" value="FliD_N"/>
    <property type="match status" value="1"/>
</dbReference>
<keyword evidence="5" id="KW-0964">Secreted</keyword>
<evidence type="ECO:0000256" key="4">
    <source>
        <dbReference type="ARBA" id="ARBA00023143"/>
    </source>
</evidence>
<name>A0A558GS37_PAENT</name>
<evidence type="ECO:0000256" key="5">
    <source>
        <dbReference type="RuleBase" id="RU362066"/>
    </source>
</evidence>
<dbReference type="GO" id="GO:0005576">
    <property type="term" value="C:extracellular region"/>
    <property type="evidence" value="ECO:0007669"/>
    <property type="project" value="UniProtKB-SubCell"/>
</dbReference>
<dbReference type="Pfam" id="PF07195">
    <property type="entry name" value="FliD_C"/>
    <property type="match status" value="1"/>
</dbReference>
<feature type="domain" description="Flagellar hook-associated protein 2 C-terminal" evidence="7">
    <location>
        <begin position="216"/>
        <end position="441"/>
    </location>
</feature>
<keyword evidence="4 5" id="KW-0975">Bacterial flagellum</keyword>
<sequence>MATAIDGLASGLNTTAIINSLMSVEALPQTQLKTKLASNQTIISTLQSFNTKLTALKGVASGNAAAGALNLFTATSSSPSVTAKTTTAAVGGSIDLTVTQLAQTQVNVTAAMTSWPTDGAGAPARLTIVDSTGKKTEIAPASTSLDDVVSAINAASGGALAVKVPAGNGTYRLQLTAAASGAAGAFTAYQGTSAQVTAGTAVDLMADPSAAVVKSAQDAKATLYAGTPAAQVLTSGTNTFADVLPGVSVTASAVSTGPVTITVASDVPGITKKAEELVKSVNDVLGFIAIYTAVSQTTDAKGATVPKAGIFTGNSTVRAVNDQVLASLSRPINGKSPAEYGINITKDGDFTFDAEKFSKALAADPAGAQAAVQGLAVRVADAATAAADPYSGSVSGLIKGRESEVRDLGNRIADWDQRLITRRATLQAVYTNMEVMLGGLQSQSAWLSGQISSLSKQSTGE</sequence>
<dbReference type="PANTHER" id="PTHR30288">
    <property type="entry name" value="FLAGELLAR CAP/ASSEMBLY PROTEIN FLID"/>
    <property type="match status" value="1"/>
</dbReference>
<dbReference type="RefSeq" id="WP_144652532.1">
    <property type="nucleotide sequence ID" value="NZ_VNFK01000017.1"/>
</dbReference>
<dbReference type="OrthoDB" id="5241527at2"/>
<evidence type="ECO:0000256" key="2">
    <source>
        <dbReference type="ARBA" id="ARBA00011255"/>
    </source>
</evidence>
<dbReference type="GO" id="GO:0009421">
    <property type="term" value="C:bacterial-type flagellum filament cap"/>
    <property type="evidence" value="ECO:0007669"/>
    <property type="project" value="InterPro"/>
</dbReference>
<dbReference type="InterPro" id="IPR010809">
    <property type="entry name" value="FliD_C"/>
</dbReference>
<evidence type="ECO:0000256" key="1">
    <source>
        <dbReference type="ARBA" id="ARBA00009764"/>
    </source>
</evidence>
<dbReference type="InterPro" id="IPR003481">
    <property type="entry name" value="FliD_N"/>
</dbReference>
<comment type="subcellular location">
    <subcellularLocation>
        <location evidence="5">Secreted</location>
    </subcellularLocation>
    <subcellularLocation>
        <location evidence="5">Bacterial flagellum</location>
    </subcellularLocation>
</comment>
<accession>A0A558GS37</accession>
<proteinExistence type="inferred from homology"/>
<dbReference type="Proteomes" id="UP000316500">
    <property type="component" value="Unassembled WGS sequence"/>
</dbReference>
<dbReference type="GO" id="GO:0071973">
    <property type="term" value="P:bacterial-type flagellum-dependent cell motility"/>
    <property type="evidence" value="ECO:0007669"/>
    <property type="project" value="TreeGrafter"/>
</dbReference>
<reference evidence="8 9" key="1">
    <citation type="submission" date="2019-07" db="EMBL/GenBank/DDBJ databases">
        <title>Diversity of Bacteria from Kongsfjorden, Arctic.</title>
        <authorList>
            <person name="Yu Y."/>
        </authorList>
    </citation>
    <scope>NUCLEOTIDE SEQUENCE [LARGE SCALE GENOMIC DNA]</scope>
    <source>
        <strain evidence="8 9">SM1928</strain>
    </source>
</reference>
<dbReference type="InterPro" id="IPR040026">
    <property type="entry name" value="FliD"/>
</dbReference>
<evidence type="ECO:0000256" key="3">
    <source>
        <dbReference type="ARBA" id="ARBA00023054"/>
    </source>
</evidence>
<protein>
    <recommendedName>
        <fullName evidence="5">Flagellar hook-associated protein 2</fullName>
        <shortName evidence="5">HAP2</shortName>
    </recommendedName>
    <alternativeName>
        <fullName evidence="5">Flagellar cap protein</fullName>
    </alternativeName>
</protein>
<evidence type="ECO:0000313" key="8">
    <source>
        <dbReference type="EMBL" id="TVU59694.1"/>
    </source>
</evidence>
<comment type="function">
    <text evidence="5">Required for morphogenesis and for the elongation of the flagellar filament by facilitating polymerization of the flagellin monomers at the tip of growing filament. Forms a capping structure, which prevents flagellin subunits (transported through the central channel of the flagellum) from leaking out without polymerization at the distal end.</text>
</comment>
<organism evidence="8 9">
    <name type="scientific">Paenarthrobacter nitroguajacolicus</name>
    <name type="common">Arthrobacter nitroguajacolicus</name>
    <dbReference type="NCBI Taxonomy" id="211146"/>
    <lineage>
        <taxon>Bacteria</taxon>
        <taxon>Bacillati</taxon>
        <taxon>Actinomycetota</taxon>
        <taxon>Actinomycetes</taxon>
        <taxon>Micrococcales</taxon>
        <taxon>Micrococcaceae</taxon>
        <taxon>Paenarthrobacter</taxon>
    </lineage>
</organism>
<dbReference type="GO" id="GO:0009424">
    <property type="term" value="C:bacterial-type flagellum hook"/>
    <property type="evidence" value="ECO:0007669"/>
    <property type="project" value="UniProtKB-UniRule"/>
</dbReference>
<gene>
    <name evidence="8" type="ORF">FQP90_18510</name>
</gene>
<dbReference type="AlphaFoldDB" id="A0A558GS37"/>
<dbReference type="EMBL" id="VNFK01000017">
    <property type="protein sequence ID" value="TVU59694.1"/>
    <property type="molecule type" value="Genomic_DNA"/>
</dbReference>